<evidence type="ECO:0000256" key="4">
    <source>
        <dbReference type="ARBA" id="ARBA00022496"/>
    </source>
</evidence>
<keyword evidence="4" id="KW-0410">Iron transport</keyword>
<keyword evidence="4" id="KW-0406">Ion transport</keyword>
<reference evidence="9" key="1">
    <citation type="journal article" date="2019" name="Int. J. Syst. Evol. Microbiol.">
        <title>The Global Catalogue of Microorganisms (GCM) 10K type strain sequencing project: providing services to taxonomists for standard genome sequencing and annotation.</title>
        <authorList>
            <consortium name="The Broad Institute Genomics Platform"/>
            <consortium name="The Broad Institute Genome Sequencing Center for Infectious Disease"/>
            <person name="Wu L."/>
            <person name="Ma J."/>
        </authorList>
    </citation>
    <scope>NUCLEOTIDE SEQUENCE [LARGE SCALE GENOMIC DNA]</scope>
    <source>
        <strain evidence="9">JCM 16704</strain>
    </source>
</reference>
<evidence type="ECO:0000259" key="7">
    <source>
        <dbReference type="PROSITE" id="PS50983"/>
    </source>
</evidence>
<dbReference type="CDD" id="cd01140">
    <property type="entry name" value="FatB"/>
    <property type="match status" value="1"/>
</dbReference>
<dbReference type="Proteomes" id="UP001500101">
    <property type="component" value="Unassembled WGS sequence"/>
</dbReference>
<evidence type="ECO:0000313" key="9">
    <source>
        <dbReference type="Proteomes" id="UP001500101"/>
    </source>
</evidence>
<keyword evidence="4" id="KW-0408">Iron</keyword>
<feature type="chain" id="PRO_5045201750" evidence="6">
    <location>
        <begin position="28"/>
        <end position="318"/>
    </location>
</feature>
<dbReference type="Gene3D" id="3.40.50.1980">
    <property type="entry name" value="Nitrogenase molybdenum iron protein domain"/>
    <property type="match status" value="2"/>
</dbReference>
<dbReference type="InterPro" id="IPR051313">
    <property type="entry name" value="Bact_iron-sidero_bind"/>
</dbReference>
<dbReference type="SUPFAM" id="SSF53807">
    <property type="entry name" value="Helical backbone' metal receptor"/>
    <property type="match status" value="1"/>
</dbReference>
<proteinExistence type="inferred from homology"/>
<comment type="similarity">
    <text evidence="2">Belongs to the bacterial solute-binding protein 8 family.</text>
</comment>
<evidence type="ECO:0000256" key="6">
    <source>
        <dbReference type="SAM" id="SignalP"/>
    </source>
</evidence>
<comment type="caution">
    <text evidence="8">The sequence shown here is derived from an EMBL/GenBank/DDBJ whole genome shotgun (WGS) entry which is preliminary data.</text>
</comment>
<comment type="subcellular location">
    <subcellularLocation>
        <location evidence="1">Cell envelope</location>
    </subcellularLocation>
</comment>
<feature type="domain" description="Fe/B12 periplasmic-binding" evidence="7">
    <location>
        <begin position="59"/>
        <end position="318"/>
    </location>
</feature>
<accession>A0ABP7YWZ7</accession>
<dbReference type="InterPro" id="IPR002491">
    <property type="entry name" value="ABC_transptr_periplasmic_BD"/>
</dbReference>
<evidence type="ECO:0000313" key="8">
    <source>
        <dbReference type="EMBL" id="GAA4142541.1"/>
    </source>
</evidence>
<sequence>MMNTKSKLLTRYTGMLLSFLFLLNACQSGNKSNRIEGSQDTIQVNHKLGQTTLQLNPDRVVAMDIGALETMHELGVKAVGTPRKFIPAYLSTLKDNPDITDVGSVVEPDFEAIAALNPNLILISTRQERFYDELKDIAPTVFVGTDNKNYFESFENNVKLIGRIFQKEDLALEKLKTIEQKVKTAQDRYSQDPNKGLFLIYNNGKFSAFGKGSRFGFIHDVLQIKPLMDLDDESVHGQRVSNELVAERNPDYLFIVDRNAAVVGKKANKQDVENRLIQETNAFKNKKIFYLDPEVWFISGGGLTSVNLMLDDILKLIP</sequence>
<name>A0ABP7YWZ7_9SPHI</name>
<dbReference type="InterPro" id="IPR033870">
    <property type="entry name" value="FatB"/>
</dbReference>
<dbReference type="PANTHER" id="PTHR30532">
    <property type="entry name" value="IRON III DICITRATE-BINDING PERIPLASMIC PROTEIN"/>
    <property type="match status" value="1"/>
</dbReference>
<evidence type="ECO:0000256" key="1">
    <source>
        <dbReference type="ARBA" id="ARBA00004196"/>
    </source>
</evidence>
<keyword evidence="3" id="KW-0813">Transport</keyword>
<evidence type="ECO:0000256" key="3">
    <source>
        <dbReference type="ARBA" id="ARBA00022448"/>
    </source>
</evidence>
<keyword evidence="5 6" id="KW-0732">Signal</keyword>
<dbReference type="PROSITE" id="PS50983">
    <property type="entry name" value="FE_B12_PBP"/>
    <property type="match status" value="1"/>
</dbReference>
<protein>
    <submittedName>
        <fullName evidence="8">Siderophore ABC transporter substrate-binding protein</fullName>
    </submittedName>
</protein>
<dbReference type="RefSeq" id="WP_344674934.1">
    <property type="nucleotide sequence ID" value="NZ_BAAAZI010000010.1"/>
</dbReference>
<keyword evidence="9" id="KW-1185">Reference proteome</keyword>
<dbReference type="Pfam" id="PF01497">
    <property type="entry name" value="Peripla_BP_2"/>
    <property type="match status" value="1"/>
</dbReference>
<evidence type="ECO:0000256" key="5">
    <source>
        <dbReference type="ARBA" id="ARBA00022729"/>
    </source>
</evidence>
<dbReference type="PANTHER" id="PTHR30532:SF28">
    <property type="entry name" value="PETROBACTIN-BINDING PROTEIN YCLQ"/>
    <property type="match status" value="1"/>
</dbReference>
<gene>
    <name evidence="8" type="ORF">GCM10022216_23620</name>
</gene>
<evidence type="ECO:0000256" key="2">
    <source>
        <dbReference type="ARBA" id="ARBA00008814"/>
    </source>
</evidence>
<dbReference type="EMBL" id="BAAAZI010000010">
    <property type="protein sequence ID" value="GAA4142541.1"/>
    <property type="molecule type" value="Genomic_DNA"/>
</dbReference>
<feature type="signal peptide" evidence="6">
    <location>
        <begin position="1"/>
        <end position="27"/>
    </location>
</feature>
<organism evidence="8 9">
    <name type="scientific">Sphingobacterium kyonggiense</name>
    <dbReference type="NCBI Taxonomy" id="714075"/>
    <lineage>
        <taxon>Bacteria</taxon>
        <taxon>Pseudomonadati</taxon>
        <taxon>Bacteroidota</taxon>
        <taxon>Sphingobacteriia</taxon>
        <taxon>Sphingobacteriales</taxon>
        <taxon>Sphingobacteriaceae</taxon>
        <taxon>Sphingobacterium</taxon>
    </lineage>
</organism>